<dbReference type="AlphaFoldDB" id="A0A915PRL9"/>
<sequence>MQVTRDSEHSSRWRRFGEIKSPSLRYSAESVPLTAAVPLGFNPLATSTPLKKYAKTSKGVSERKFFVEEHMKTSKNRINTTKLANVTAIPIEIEGVLNGLPWCTTIRLRVKHDANEKPTFVPNRYFQGNSLVYDLTKHFQYHLITRYCGKTNIYKVSNWVKKALLRRNESDEQYDIITGLVNVSLIMILTHP</sequence>
<keyword evidence="1" id="KW-1185">Reference proteome</keyword>
<dbReference type="WBParaSite" id="sdigi.contig37.g2518.t1">
    <property type="protein sequence ID" value="sdigi.contig37.g2518.t1"/>
    <property type="gene ID" value="sdigi.contig37.g2518"/>
</dbReference>
<name>A0A915PRL9_9BILA</name>
<dbReference type="Proteomes" id="UP000887581">
    <property type="component" value="Unplaced"/>
</dbReference>
<protein>
    <submittedName>
        <fullName evidence="2">Uncharacterized protein</fullName>
    </submittedName>
</protein>
<accession>A0A915PRL9</accession>
<evidence type="ECO:0000313" key="2">
    <source>
        <dbReference type="WBParaSite" id="sdigi.contig37.g2518.t1"/>
    </source>
</evidence>
<reference evidence="2" key="1">
    <citation type="submission" date="2022-11" db="UniProtKB">
        <authorList>
            <consortium name="WormBaseParasite"/>
        </authorList>
    </citation>
    <scope>IDENTIFICATION</scope>
</reference>
<proteinExistence type="predicted"/>
<evidence type="ECO:0000313" key="1">
    <source>
        <dbReference type="Proteomes" id="UP000887581"/>
    </source>
</evidence>
<organism evidence="1 2">
    <name type="scientific">Setaria digitata</name>
    <dbReference type="NCBI Taxonomy" id="48799"/>
    <lineage>
        <taxon>Eukaryota</taxon>
        <taxon>Metazoa</taxon>
        <taxon>Ecdysozoa</taxon>
        <taxon>Nematoda</taxon>
        <taxon>Chromadorea</taxon>
        <taxon>Rhabditida</taxon>
        <taxon>Spirurina</taxon>
        <taxon>Spiruromorpha</taxon>
        <taxon>Filarioidea</taxon>
        <taxon>Setariidae</taxon>
        <taxon>Setaria</taxon>
    </lineage>
</organism>